<dbReference type="AlphaFoldDB" id="A0A1V2GEM2"/>
<dbReference type="PANTHER" id="PTHR30267">
    <property type="entry name" value="PROTEIN KINASE PRKA"/>
    <property type="match status" value="1"/>
</dbReference>
<evidence type="ECO:0000313" key="2">
    <source>
        <dbReference type="Proteomes" id="UP000188967"/>
    </source>
</evidence>
<protein>
    <submittedName>
        <fullName evidence="1">Serine protein kinase</fullName>
    </submittedName>
</protein>
<sequence length="46" mass="5625">ISFNAKTSTDEQKKHDDFVDRMMEKGYTRKQVRLLCEWYLRVRKSS</sequence>
<organism evidence="1 2">
    <name type="scientific">Escherichia coli</name>
    <dbReference type="NCBI Taxonomy" id="562"/>
    <lineage>
        <taxon>Bacteria</taxon>
        <taxon>Pseudomonadati</taxon>
        <taxon>Pseudomonadota</taxon>
        <taxon>Gammaproteobacteria</taxon>
        <taxon>Enterobacterales</taxon>
        <taxon>Enterobacteriaceae</taxon>
        <taxon>Escherichia</taxon>
    </lineage>
</organism>
<dbReference type="GO" id="GO:0004672">
    <property type="term" value="F:protein kinase activity"/>
    <property type="evidence" value="ECO:0007669"/>
    <property type="project" value="TreeGrafter"/>
</dbReference>
<feature type="non-terminal residue" evidence="1">
    <location>
        <position position="1"/>
    </location>
</feature>
<comment type="caution">
    <text evidence="1">The sequence shown here is derived from an EMBL/GenBank/DDBJ whole genome shotgun (WGS) entry which is preliminary data.</text>
</comment>
<dbReference type="Proteomes" id="UP000188967">
    <property type="component" value="Unassembled WGS sequence"/>
</dbReference>
<keyword evidence="1" id="KW-0418">Kinase</keyword>
<reference evidence="1 2" key="1">
    <citation type="submission" date="2017-01" db="EMBL/GenBank/DDBJ databases">
        <title>Draft genome sequence of an E. coli strain isolated from human, in Amazon, Brazil.</title>
        <authorList>
            <person name="Moura Q."/>
            <person name="Fernandes M.R."/>
            <person name="Cerdeira L."/>
            <person name="Vianello M."/>
            <person name="Souza T.A."/>
            <person name="Ienne S."/>
            <person name="Lincopan N."/>
        </authorList>
    </citation>
    <scope>NUCLEOTIDE SEQUENCE [LARGE SCALE GENOMIC DNA]</scope>
    <source>
        <strain evidence="1 2">ICBEcBL-II-13</strain>
    </source>
</reference>
<accession>A0A1V2GEM2</accession>
<dbReference type="PANTHER" id="PTHR30267:SF2">
    <property type="entry name" value="PROTEIN PRKA"/>
    <property type="match status" value="1"/>
</dbReference>
<evidence type="ECO:0000313" key="1">
    <source>
        <dbReference type="EMBL" id="ONG34417.1"/>
    </source>
</evidence>
<name>A0A1V2GEM2_ECOLX</name>
<keyword evidence="1" id="KW-0808">Transferase</keyword>
<gene>
    <name evidence="1" type="ORF">BXT93_13440</name>
</gene>
<proteinExistence type="predicted"/>
<dbReference type="EMBL" id="MTPS01000212">
    <property type="protein sequence ID" value="ONG34417.1"/>
    <property type="molecule type" value="Genomic_DNA"/>
</dbReference>